<reference evidence="14 17" key="3">
    <citation type="journal article" date="2022" name="G3 (Bethesda)">
        <title>Whole-genome sequence and methylome profiling of the almond [Prunus dulcis (Mill.) D.A. Webb] cultivar 'Nonpareil'.</title>
        <authorList>
            <person name="D'Amico-Willman K.M."/>
            <person name="Ouma W.Z."/>
            <person name="Meulia T."/>
            <person name="Sideli G.M."/>
            <person name="Gradziel T.M."/>
            <person name="Fresnedo-Ramirez J."/>
        </authorList>
    </citation>
    <scope>NUCLEOTIDE SEQUENCE [LARGE SCALE GENOMIC DNA]</scope>
    <source>
        <strain evidence="14">Clone GOH B32 T37-40</strain>
    </source>
</reference>
<dbReference type="InterPro" id="IPR016084">
    <property type="entry name" value="Haem_Oase-like_multi-hlx"/>
</dbReference>
<proteinExistence type="inferred from homology"/>
<protein>
    <recommendedName>
        <fullName evidence="3">aminopyrimidine aminohydrolase</fullName>
        <ecNumber evidence="3">3.5.99.2</ecNumber>
    </recommendedName>
    <alternativeName>
        <fullName evidence="10">Aminopyrimidine aminohydrolase</fullName>
    </alternativeName>
    <alternativeName>
        <fullName evidence="11">Formylaminopyrimidine amidohydrolase</fullName>
    </alternativeName>
    <alternativeName>
        <fullName evidence="9">Formylaminopyrimidine deformylase</fullName>
    </alternativeName>
</protein>
<evidence type="ECO:0000256" key="5">
    <source>
        <dbReference type="ARBA" id="ARBA00022977"/>
    </source>
</evidence>
<dbReference type="PANTHER" id="PTHR43198:SF5">
    <property type="entry name" value="BIFUNCTIONAL TENA-E PROTEIN"/>
    <property type="match status" value="1"/>
</dbReference>
<evidence type="ECO:0000256" key="9">
    <source>
        <dbReference type="ARBA" id="ARBA00077314"/>
    </source>
</evidence>
<dbReference type="Proteomes" id="UP001054821">
    <property type="component" value="Chromosome 1"/>
</dbReference>
<evidence type="ECO:0000256" key="2">
    <source>
        <dbReference type="ARBA" id="ARBA00004948"/>
    </source>
</evidence>
<evidence type="ECO:0000256" key="3">
    <source>
        <dbReference type="ARBA" id="ARBA00012684"/>
    </source>
</evidence>
<sequence length="302" mass="33892">MATTCWADEDCPLGLSSPTQKPFTISRPLTRTNSLEQSNTESTRKGKEERMKPQKMDGKSKPGVPYGGMTDTWVKKHRLIYIGATRHPFILSIRDGTVDLPAFKRWLGQDYIFVRAFVPFVASVLIRAYEKGDESSGDMEVILSGLGSLNDEIAWFKQEASKWGVDLSQVAPEKPTQHYCRFLEELMRPEVDYTVAMAAFWAIEAVYQESFAHCLEEGSKTPPELKEACQRWGNDGFGHYCSSLRNIADRLLEKAASGSMPLVKVSEDVVSKAEVTFLRVLEYEVDFWNMSCGTAGHSAPKP</sequence>
<dbReference type="CDD" id="cd19357">
    <property type="entry name" value="TenA_E_At3g16990-like"/>
    <property type="match status" value="1"/>
</dbReference>
<organism evidence="15 16">
    <name type="scientific">Prunus dulcis</name>
    <name type="common">Almond</name>
    <name type="synonym">Amygdalus dulcis</name>
    <dbReference type="NCBI Taxonomy" id="3755"/>
    <lineage>
        <taxon>Eukaryota</taxon>
        <taxon>Viridiplantae</taxon>
        <taxon>Streptophyta</taxon>
        <taxon>Embryophyta</taxon>
        <taxon>Tracheophyta</taxon>
        <taxon>Spermatophyta</taxon>
        <taxon>Magnoliopsida</taxon>
        <taxon>eudicotyledons</taxon>
        <taxon>Gunneridae</taxon>
        <taxon>Pentapetalae</taxon>
        <taxon>rosids</taxon>
        <taxon>fabids</taxon>
        <taxon>Rosales</taxon>
        <taxon>Rosaceae</taxon>
        <taxon>Amygdaloideae</taxon>
        <taxon>Amygdaleae</taxon>
        <taxon>Prunus</taxon>
    </lineage>
</organism>
<feature type="compositionally biased region" description="Polar residues" evidence="12">
    <location>
        <begin position="16"/>
        <end position="41"/>
    </location>
</feature>
<evidence type="ECO:0000256" key="12">
    <source>
        <dbReference type="SAM" id="MobiDB-lite"/>
    </source>
</evidence>
<dbReference type="AlphaFoldDB" id="A0A5E4GKU6"/>
<keyword evidence="17" id="KW-1185">Reference proteome</keyword>
<feature type="domain" description="Thiaminase-2/PQQC" evidence="13">
    <location>
        <begin position="75"/>
        <end position="292"/>
    </location>
</feature>
<comment type="catalytic activity">
    <reaction evidence="1">
        <text>4-amino-5-aminomethyl-2-methylpyrimidine + H2O = 4-amino-5-hydroxymethyl-2-methylpyrimidine + NH4(+)</text>
        <dbReference type="Rhea" id="RHEA:31799"/>
        <dbReference type="ChEBI" id="CHEBI:15377"/>
        <dbReference type="ChEBI" id="CHEBI:16892"/>
        <dbReference type="ChEBI" id="CHEBI:28938"/>
        <dbReference type="ChEBI" id="CHEBI:63416"/>
        <dbReference type="EC" id="3.5.99.2"/>
    </reaction>
</comment>
<evidence type="ECO:0000256" key="6">
    <source>
        <dbReference type="ARBA" id="ARBA00023157"/>
    </source>
</evidence>
<dbReference type="Gramene" id="VVA40505">
    <property type="protein sequence ID" value="VVA40505"/>
    <property type="gene ID" value="Prudul26B026104"/>
</dbReference>
<dbReference type="Pfam" id="PF03070">
    <property type="entry name" value="TENA_THI-4"/>
    <property type="match status" value="1"/>
</dbReference>
<dbReference type="FunFam" id="1.20.910.10:FF:000007">
    <property type="entry name" value="Bifunctional TENA-E protein"/>
    <property type="match status" value="1"/>
</dbReference>
<dbReference type="InterPro" id="IPR004305">
    <property type="entry name" value="Thiaminase-2/PQQC"/>
</dbReference>
<evidence type="ECO:0000256" key="7">
    <source>
        <dbReference type="ARBA" id="ARBA00050721"/>
    </source>
</evidence>
<evidence type="ECO:0000313" key="16">
    <source>
        <dbReference type="Proteomes" id="UP000327085"/>
    </source>
</evidence>
<evidence type="ECO:0000313" key="15">
    <source>
        <dbReference type="EMBL" id="VVA40505.1"/>
    </source>
</evidence>
<dbReference type="Gene3D" id="1.20.910.10">
    <property type="entry name" value="Heme oxygenase-like"/>
    <property type="match status" value="1"/>
</dbReference>
<comment type="similarity">
    <text evidence="8">Belongs to the thiaminase-2 family.</text>
</comment>
<accession>A0A5E4GKU6</accession>
<dbReference type="EMBL" id="JAJFAZ020000001">
    <property type="protein sequence ID" value="KAI5349247.1"/>
    <property type="molecule type" value="Genomic_DNA"/>
</dbReference>
<evidence type="ECO:0000259" key="13">
    <source>
        <dbReference type="Pfam" id="PF03070"/>
    </source>
</evidence>
<dbReference type="GO" id="GO:0050334">
    <property type="term" value="F:thiaminase activity"/>
    <property type="evidence" value="ECO:0007669"/>
    <property type="project" value="UniProtKB-EC"/>
</dbReference>
<keyword evidence="4" id="KW-0378">Hydrolase</keyword>
<gene>
    <name evidence="15" type="ORF">ALMOND_2B026104</name>
    <name evidence="14" type="ORF">L3X38_002134</name>
</gene>
<reference evidence="15" key="1">
    <citation type="submission" date="2019-07" db="EMBL/GenBank/DDBJ databases">
        <authorList>
            <person name="Alioto T."/>
            <person name="Alioto T."/>
            <person name="Gomez Garrido J."/>
        </authorList>
    </citation>
    <scope>NUCLEOTIDE SEQUENCE</scope>
</reference>
<dbReference type="GO" id="GO:0005829">
    <property type="term" value="C:cytosol"/>
    <property type="evidence" value="ECO:0007669"/>
    <property type="project" value="TreeGrafter"/>
</dbReference>
<reference evidence="16" key="2">
    <citation type="journal article" date="2020" name="Plant J.">
        <title>Transposons played a major role in the diversification between the closely related almond and peach genomes: results from the almond genome sequence.</title>
        <authorList>
            <person name="Alioto T."/>
            <person name="Alexiou K.G."/>
            <person name="Bardil A."/>
            <person name="Barteri F."/>
            <person name="Castanera R."/>
            <person name="Cruz F."/>
            <person name="Dhingra A."/>
            <person name="Duval H."/>
            <person name="Fernandez I Marti A."/>
            <person name="Frias L."/>
            <person name="Galan B."/>
            <person name="Garcia J.L."/>
            <person name="Howad W."/>
            <person name="Gomez-Garrido J."/>
            <person name="Gut M."/>
            <person name="Julca I."/>
            <person name="Morata J."/>
            <person name="Puigdomenech P."/>
            <person name="Ribeca P."/>
            <person name="Rubio Cabetas M.J."/>
            <person name="Vlasova A."/>
            <person name="Wirthensohn M."/>
            <person name="Garcia-Mas J."/>
            <person name="Gabaldon T."/>
            <person name="Casacuberta J.M."/>
            <person name="Arus P."/>
        </authorList>
    </citation>
    <scope>NUCLEOTIDE SEQUENCE [LARGE SCALE GENOMIC DNA]</scope>
    <source>
        <strain evidence="16">cv. Texas</strain>
    </source>
</reference>
<keyword evidence="6" id="KW-1015">Disulfide bond</keyword>
<evidence type="ECO:0000256" key="1">
    <source>
        <dbReference type="ARBA" id="ARBA00001881"/>
    </source>
</evidence>
<feature type="compositionally biased region" description="Basic and acidic residues" evidence="12">
    <location>
        <begin position="42"/>
        <end position="60"/>
    </location>
</feature>
<dbReference type="SUPFAM" id="SSF48613">
    <property type="entry name" value="Heme oxygenase-like"/>
    <property type="match status" value="1"/>
</dbReference>
<dbReference type="InterPro" id="IPR050967">
    <property type="entry name" value="Thiamine_Salvage_TenA"/>
</dbReference>
<dbReference type="EMBL" id="CABIKO010001000">
    <property type="protein sequence ID" value="VVA40505.1"/>
    <property type="molecule type" value="Genomic_DNA"/>
</dbReference>
<dbReference type="PANTHER" id="PTHR43198">
    <property type="entry name" value="BIFUNCTIONAL TH2 PROTEIN"/>
    <property type="match status" value="1"/>
</dbReference>
<dbReference type="InParanoid" id="A0A5E4GKU6"/>
<dbReference type="OMA" id="FNTWLVQ"/>
<evidence type="ECO:0000313" key="14">
    <source>
        <dbReference type="EMBL" id="KAI5349247.1"/>
    </source>
</evidence>
<dbReference type="EC" id="3.5.99.2" evidence="3"/>
<keyword evidence="5" id="KW-0784">Thiamine biosynthesis</keyword>
<comment type="pathway">
    <text evidence="2">Cofactor biosynthesis; thiamine diphosphate biosynthesis.</text>
</comment>
<comment type="catalytic activity">
    <reaction evidence="7">
        <text>N-formyl-4-amino-5-aminomethyl-2-methylpyrimidine + H2O = 4-amino-5-aminomethyl-2-methylpyrimidine + formate</text>
        <dbReference type="Rhea" id="RHEA:46212"/>
        <dbReference type="ChEBI" id="CHEBI:15377"/>
        <dbReference type="ChEBI" id="CHEBI:15740"/>
        <dbReference type="ChEBI" id="CHEBI:63416"/>
        <dbReference type="ChEBI" id="CHEBI:85895"/>
    </reaction>
</comment>
<evidence type="ECO:0000256" key="11">
    <source>
        <dbReference type="ARBA" id="ARBA00082825"/>
    </source>
</evidence>
<feature type="region of interest" description="Disordered" evidence="12">
    <location>
        <begin position="1"/>
        <end position="63"/>
    </location>
</feature>
<evidence type="ECO:0000313" key="17">
    <source>
        <dbReference type="Proteomes" id="UP001054821"/>
    </source>
</evidence>
<evidence type="ECO:0000256" key="8">
    <source>
        <dbReference type="ARBA" id="ARBA00060919"/>
    </source>
</evidence>
<dbReference type="Proteomes" id="UP000327085">
    <property type="component" value="Chromosome 1"/>
</dbReference>
<dbReference type="GO" id="GO:0009228">
    <property type="term" value="P:thiamine biosynthetic process"/>
    <property type="evidence" value="ECO:0007669"/>
    <property type="project" value="UniProtKB-KW"/>
</dbReference>
<evidence type="ECO:0000256" key="10">
    <source>
        <dbReference type="ARBA" id="ARBA00079571"/>
    </source>
</evidence>
<name>A0A5E4GKU6_PRUDU</name>
<evidence type="ECO:0000256" key="4">
    <source>
        <dbReference type="ARBA" id="ARBA00022801"/>
    </source>
</evidence>